<organism evidence="2 3">
    <name type="scientific">Cryobacterium frigoriphilum</name>
    <dbReference type="NCBI Taxonomy" id="1259150"/>
    <lineage>
        <taxon>Bacteria</taxon>
        <taxon>Bacillati</taxon>
        <taxon>Actinomycetota</taxon>
        <taxon>Actinomycetes</taxon>
        <taxon>Micrococcales</taxon>
        <taxon>Microbacteriaceae</taxon>
        <taxon>Cryobacterium</taxon>
    </lineage>
</organism>
<reference evidence="2 3" key="1">
    <citation type="submission" date="2019-03" db="EMBL/GenBank/DDBJ databases">
        <title>Genomics of glacier-inhabiting Cryobacterium strains.</title>
        <authorList>
            <person name="Liu Q."/>
            <person name="Xin Y.-H."/>
        </authorList>
    </citation>
    <scope>NUCLEOTIDE SEQUENCE [LARGE SCALE GENOMIC DNA]</scope>
    <source>
        <strain evidence="2 3">Hh14</strain>
    </source>
</reference>
<dbReference type="EMBL" id="SOHE01000016">
    <property type="protein sequence ID" value="TFD54526.1"/>
    <property type="molecule type" value="Genomic_DNA"/>
</dbReference>
<protein>
    <recommendedName>
        <fullName evidence="4">Thioredoxin domain-containing protein</fullName>
    </recommendedName>
</protein>
<keyword evidence="1" id="KW-0732">Signal</keyword>
<evidence type="ECO:0008006" key="4">
    <source>
        <dbReference type="Google" id="ProtNLM"/>
    </source>
</evidence>
<dbReference type="Proteomes" id="UP000297447">
    <property type="component" value="Unassembled WGS sequence"/>
</dbReference>
<dbReference type="AlphaFoldDB" id="A0A4R9A993"/>
<feature type="chain" id="PRO_5020737945" description="Thioredoxin domain-containing protein" evidence="1">
    <location>
        <begin position="22"/>
        <end position="353"/>
    </location>
</feature>
<accession>A0A4R9A993</accession>
<proteinExistence type="predicted"/>
<sequence>MALSGGALAAVLLLSGCGGPAAPGEVPPAALVNGVDCQAPNLSESVLVYPSAPGLATDVPLHPDAPAAGDVPAGFEPVTLIRCTFMDTVEDEQGLWSAVTVETLTGDFARLLTALAEPDDEPGFNQACTADMEFVPVLWLENAAGDAMRVAWPMTSCNKTKPATHEVVDSFTVTATQKLPLALITTREALDAGCTMQASIPLFGGLQNIEYPPLVDANDATPGSAPTASAAPAAGELCLYTVDPGAGELEPIPGADAEMQQQLQDSAVFIVSGSFVGAAPLPAATIALIEGAASGAGVPAVDCDTLATRFGQLGSAETIAPITVELDGCERVFGATGTAYETPAELAAALAGV</sequence>
<evidence type="ECO:0000313" key="3">
    <source>
        <dbReference type="Proteomes" id="UP000297447"/>
    </source>
</evidence>
<dbReference type="OrthoDB" id="4457696at2"/>
<evidence type="ECO:0000256" key="1">
    <source>
        <dbReference type="SAM" id="SignalP"/>
    </source>
</evidence>
<feature type="signal peptide" evidence="1">
    <location>
        <begin position="1"/>
        <end position="21"/>
    </location>
</feature>
<gene>
    <name evidence="2" type="ORF">E3T55_03655</name>
</gene>
<dbReference type="RefSeq" id="WP_134518201.1">
    <property type="nucleotide sequence ID" value="NZ_SOHE01000016.1"/>
</dbReference>
<name>A0A4R9A993_9MICO</name>
<comment type="caution">
    <text evidence="2">The sequence shown here is derived from an EMBL/GenBank/DDBJ whole genome shotgun (WGS) entry which is preliminary data.</text>
</comment>
<keyword evidence="3" id="KW-1185">Reference proteome</keyword>
<evidence type="ECO:0000313" key="2">
    <source>
        <dbReference type="EMBL" id="TFD54526.1"/>
    </source>
</evidence>